<dbReference type="SUPFAM" id="SSF53474">
    <property type="entry name" value="alpha/beta-Hydrolases"/>
    <property type="match status" value="1"/>
</dbReference>
<evidence type="ECO:0000313" key="4">
    <source>
        <dbReference type="Proteomes" id="UP000254925"/>
    </source>
</evidence>
<dbReference type="EMBL" id="QQBB01000010">
    <property type="protein sequence ID" value="RDI55065.1"/>
    <property type="molecule type" value="Genomic_DNA"/>
</dbReference>
<dbReference type="OrthoDB" id="8680283at2"/>
<dbReference type="AlphaFoldDB" id="A0A370HDB7"/>
<gene>
    <name evidence="3" type="ORF">DES45_1109</name>
</gene>
<comment type="caution">
    <text evidence="3">The sequence shown here is derived from an EMBL/GenBank/DDBJ whole genome shotgun (WGS) entry which is preliminary data.</text>
</comment>
<evidence type="ECO:0000313" key="3">
    <source>
        <dbReference type="EMBL" id="RDI55065.1"/>
    </source>
</evidence>
<dbReference type="PRINTS" id="PR00111">
    <property type="entry name" value="ABHYDROLASE"/>
</dbReference>
<dbReference type="Gene3D" id="3.40.50.1820">
    <property type="entry name" value="alpha/beta hydrolase"/>
    <property type="match status" value="1"/>
</dbReference>
<accession>A0A370HDB7</accession>
<dbReference type="RefSeq" id="WP_114772076.1">
    <property type="nucleotide sequence ID" value="NZ_QQBB01000010.1"/>
</dbReference>
<sequence>MSAVLQRHNVKVVGRGEQPMLFAHGYGCDQNMWRFIAPAFEERYKVVLFDHVGHGQSDAAAFDRTRYDSLGAYAEDVLAICRELDLNDVILVGHSVSAMIGVLAAIRQPERFDRLVLIGPSPRYIDDGDYVGGFKQEDIEGLLDFLDSNHLGWSSTMAPVIMGNPNRPQLGEELANSFCRTDPEVAKHFARVTFLSDNRADLPKLATKALILQCSQDVIAPEAVGRYMHQSLPDSEFVLLKATGHCPNLSAPEETIAAMEAFLSDPAPAKAVAW</sequence>
<reference evidence="3 4" key="1">
    <citation type="submission" date="2018-07" db="EMBL/GenBank/DDBJ databases">
        <title>Genomic Encyclopedia of Type Strains, Phase IV (KMG-IV): sequencing the most valuable type-strain genomes for metagenomic binning, comparative biology and taxonomic classification.</title>
        <authorList>
            <person name="Goeker M."/>
        </authorList>
    </citation>
    <scope>NUCLEOTIDE SEQUENCE [LARGE SCALE GENOMIC DNA]</scope>
    <source>
        <strain evidence="3 4">DSM 14364</strain>
    </source>
</reference>
<comment type="similarity">
    <text evidence="1">Belongs to the AB hydrolase superfamily.</text>
</comment>
<feature type="domain" description="AB hydrolase-1" evidence="2">
    <location>
        <begin position="21"/>
        <end position="258"/>
    </location>
</feature>
<evidence type="ECO:0000259" key="2">
    <source>
        <dbReference type="Pfam" id="PF12697"/>
    </source>
</evidence>
<dbReference type="InterPro" id="IPR000073">
    <property type="entry name" value="AB_hydrolase_1"/>
</dbReference>
<dbReference type="Pfam" id="PF12697">
    <property type="entry name" value="Abhydrolase_6"/>
    <property type="match status" value="1"/>
</dbReference>
<dbReference type="Proteomes" id="UP000254925">
    <property type="component" value="Unassembled WGS sequence"/>
</dbReference>
<evidence type="ECO:0000256" key="1">
    <source>
        <dbReference type="ARBA" id="ARBA00008645"/>
    </source>
</evidence>
<protein>
    <submittedName>
        <fullName evidence="3">Sigma-B regulation protein RsbQ</fullName>
    </submittedName>
</protein>
<dbReference type="InterPro" id="IPR029058">
    <property type="entry name" value="AB_hydrolase_fold"/>
</dbReference>
<keyword evidence="4" id="KW-1185">Reference proteome</keyword>
<organism evidence="3 4">
    <name type="scientific">Microvirga subterranea</name>
    <dbReference type="NCBI Taxonomy" id="186651"/>
    <lineage>
        <taxon>Bacteria</taxon>
        <taxon>Pseudomonadati</taxon>
        <taxon>Pseudomonadota</taxon>
        <taxon>Alphaproteobacteria</taxon>
        <taxon>Hyphomicrobiales</taxon>
        <taxon>Methylobacteriaceae</taxon>
        <taxon>Microvirga</taxon>
    </lineage>
</organism>
<name>A0A370HDB7_9HYPH</name>
<proteinExistence type="inferred from homology"/>
<dbReference type="PANTHER" id="PTHR43039">
    <property type="entry name" value="ESTERASE-RELATED"/>
    <property type="match status" value="1"/>
</dbReference>